<comment type="caution">
    <text evidence="1">The sequence shown here is derived from an EMBL/GenBank/DDBJ whole genome shotgun (WGS) entry which is preliminary data.</text>
</comment>
<sequence length="123" mass="13872">MTGFGNVLNAPESLLHEQTRQLFVVPQELFTNNVDRLPVETVGVANHAMVRIERFEESCKEEGALVARLDIHRYRGSISGLLAIAERSTISVGPMGQTLRKDVWEVVRALLQKTFQQMPRRGN</sequence>
<reference evidence="1" key="1">
    <citation type="submission" date="2016-10" db="EMBL/GenBank/DDBJ databases">
        <authorList>
            <person name="Varghese N."/>
            <person name="Submissions S."/>
        </authorList>
    </citation>
    <scope>NUCLEOTIDE SEQUENCE [LARGE SCALE GENOMIC DNA]</scope>
    <source>
        <strain evidence="1">YR281</strain>
    </source>
</reference>
<protein>
    <submittedName>
        <fullName evidence="1">Uncharacterized protein</fullName>
    </submittedName>
</protein>
<accession>A0A7Z7BJ58</accession>
<organism evidence="1 2">
    <name type="scientific">Paraburkholderia steynii</name>
    <dbReference type="NCBI Taxonomy" id="1245441"/>
    <lineage>
        <taxon>Bacteria</taxon>
        <taxon>Pseudomonadati</taxon>
        <taxon>Pseudomonadota</taxon>
        <taxon>Betaproteobacteria</taxon>
        <taxon>Burkholderiales</taxon>
        <taxon>Burkholderiaceae</taxon>
        <taxon>Paraburkholderia</taxon>
    </lineage>
</organism>
<dbReference type="Proteomes" id="UP000198900">
    <property type="component" value="Unassembled WGS sequence"/>
</dbReference>
<proteinExistence type="predicted"/>
<evidence type="ECO:0000313" key="2">
    <source>
        <dbReference type="Proteomes" id="UP000198900"/>
    </source>
</evidence>
<dbReference type="AlphaFoldDB" id="A0A7Z7BJ58"/>
<gene>
    <name evidence="1" type="ORF">SAMN04487926_14532</name>
</gene>
<keyword evidence="2" id="KW-1185">Reference proteome</keyword>
<dbReference type="EMBL" id="FNDI01000045">
    <property type="protein sequence ID" value="SDJ36488.1"/>
    <property type="molecule type" value="Genomic_DNA"/>
</dbReference>
<evidence type="ECO:0000313" key="1">
    <source>
        <dbReference type="EMBL" id="SDJ36488.1"/>
    </source>
</evidence>
<name>A0A7Z7BJ58_9BURK</name>